<proteinExistence type="predicted"/>
<dbReference type="EMBL" id="CAAE01024343">
    <property type="protein sequence ID" value="CAG14708.1"/>
    <property type="molecule type" value="Genomic_DNA"/>
</dbReference>
<dbReference type="KEGG" id="tng:GSTEN00037661G001"/>
<feature type="region of interest" description="Disordered" evidence="1">
    <location>
        <begin position="1"/>
        <end position="45"/>
    </location>
</feature>
<gene>
    <name evidence="2" type="ORF">GSTENG00037661001</name>
</gene>
<feature type="non-terminal residue" evidence="2">
    <location>
        <position position="1"/>
    </location>
</feature>
<evidence type="ECO:0000256" key="1">
    <source>
        <dbReference type="SAM" id="MobiDB-lite"/>
    </source>
</evidence>
<comment type="caution">
    <text evidence="2">The sequence shown here is derived from an EMBL/GenBank/DDBJ whole genome shotgun (WGS) entry which is preliminary data.</text>
</comment>
<reference evidence="2" key="1">
    <citation type="journal article" date="2004" name="Nature">
        <title>Genome duplication in the teleost fish Tetraodon nigroviridis reveals the early vertebrate proto-karyotype.</title>
        <authorList>
            <person name="Jaillon O."/>
            <person name="Aury J.-M."/>
            <person name="Brunet F."/>
            <person name="Petit J.-L."/>
            <person name="Stange-Thomann N."/>
            <person name="Mauceli E."/>
            <person name="Bouneau L."/>
            <person name="Fischer C."/>
            <person name="Ozouf-Costaz C."/>
            <person name="Bernot A."/>
            <person name="Nicaud S."/>
            <person name="Jaffe D."/>
            <person name="Fisher S."/>
            <person name="Lutfalla G."/>
            <person name="Dossat C."/>
            <person name="Segurens B."/>
            <person name="Dasilva C."/>
            <person name="Salanoubat M."/>
            <person name="Levy M."/>
            <person name="Boudet N."/>
            <person name="Castellano S."/>
            <person name="Anthouard V."/>
            <person name="Jubin C."/>
            <person name="Castelli V."/>
            <person name="Katinka M."/>
            <person name="Vacherie B."/>
            <person name="Biemont C."/>
            <person name="Skalli Z."/>
            <person name="Cattolico L."/>
            <person name="Poulain J."/>
            <person name="De Berardinis V."/>
            <person name="Cruaud C."/>
            <person name="Duprat S."/>
            <person name="Brottier P."/>
            <person name="Coutanceau J.-P."/>
            <person name="Gouzy J."/>
            <person name="Parra G."/>
            <person name="Lardier G."/>
            <person name="Chapple C."/>
            <person name="McKernan K.J."/>
            <person name="McEwan P."/>
            <person name="Bosak S."/>
            <person name="Kellis M."/>
            <person name="Volff J.-N."/>
            <person name="Guigo R."/>
            <person name="Zody M.C."/>
            <person name="Mesirov J."/>
            <person name="Lindblad-Toh K."/>
            <person name="Birren B."/>
            <person name="Nusbaum C."/>
            <person name="Kahn D."/>
            <person name="Robinson-Rechavi M."/>
            <person name="Laudet V."/>
            <person name="Schachter V."/>
            <person name="Quetier F."/>
            <person name="Saurin W."/>
            <person name="Scarpelli C."/>
            <person name="Wincker P."/>
            <person name="Lander E.S."/>
            <person name="Weissenbach J."/>
            <person name="Roest Crollius H."/>
        </authorList>
    </citation>
    <scope>NUCLEOTIDE SEQUENCE [LARGE SCALE GENOMIC DNA]</scope>
</reference>
<accession>Q4RA75</accession>
<name>Q4RA75_TETNG</name>
<sequence length="90" mass="9354">GISGFTRPDTHPGAMWKACGSPPTSSGPEHQNSGGTRVFSHSLSPTPTDAVGPTVRFLGYSLIGITPFPLIKVASEPLKEFLISSSCLIG</sequence>
<evidence type="ECO:0000313" key="2">
    <source>
        <dbReference type="EMBL" id="CAG14708.1"/>
    </source>
</evidence>
<reference evidence="2" key="2">
    <citation type="submission" date="2004-02" db="EMBL/GenBank/DDBJ databases">
        <authorList>
            <consortium name="Genoscope"/>
            <consortium name="Whitehead Institute Centre for Genome Research"/>
        </authorList>
    </citation>
    <scope>NUCLEOTIDE SEQUENCE</scope>
</reference>
<organism evidence="2">
    <name type="scientific">Tetraodon nigroviridis</name>
    <name type="common">Spotted green pufferfish</name>
    <name type="synonym">Chelonodon nigroviridis</name>
    <dbReference type="NCBI Taxonomy" id="99883"/>
    <lineage>
        <taxon>Eukaryota</taxon>
        <taxon>Metazoa</taxon>
        <taxon>Chordata</taxon>
        <taxon>Craniata</taxon>
        <taxon>Vertebrata</taxon>
        <taxon>Euteleostomi</taxon>
        <taxon>Actinopterygii</taxon>
        <taxon>Neopterygii</taxon>
        <taxon>Teleostei</taxon>
        <taxon>Neoteleostei</taxon>
        <taxon>Acanthomorphata</taxon>
        <taxon>Eupercaria</taxon>
        <taxon>Tetraodontiformes</taxon>
        <taxon>Tetradontoidea</taxon>
        <taxon>Tetraodontidae</taxon>
        <taxon>Tetraodon</taxon>
    </lineage>
</organism>
<feature type="compositionally biased region" description="Polar residues" evidence="1">
    <location>
        <begin position="22"/>
        <end position="45"/>
    </location>
</feature>
<dbReference type="AlphaFoldDB" id="Q4RA75"/>
<protein>
    <submittedName>
        <fullName evidence="2">(spotted green pufferfish) hypothetical protein</fullName>
    </submittedName>
</protein>